<evidence type="ECO:0000313" key="2">
    <source>
        <dbReference type="Proteomes" id="UP000054498"/>
    </source>
</evidence>
<dbReference type="AlphaFoldDB" id="A0A0D2LXN8"/>
<dbReference type="KEGG" id="mng:MNEG_11807"/>
<keyword evidence="2" id="KW-1185">Reference proteome</keyword>
<gene>
    <name evidence="1" type="ORF">MNEG_11807</name>
</gene>
<dbReference type="EMBL" id="KK103136">
    <property type="protein sequence ID" value="KIY96154.1"/>
    <property type="molecule type" value="Genomic_DNA"/>
</dbReference>
<accession>A0A0D2LXN8</accession>
<name>A0A0D2LXN8_9CHLO</name>
<reference evidence="1 2" key="1">
    <citation type="journal article" date="2013" name="BMC Genomics">
        <title>Reconstruction of the lipid metabolism for the microalga Monoraphidium neglectum from its genome sequence reveals characteristics suitable for biofuel production.</title>
        <authorList>
            <person name="Bogen C."/>
            <person name="Al-Dilaimi A."/>
            <person name="Albersmeier A."/>
            <person name="Wichmann J."/>
            <person name="Grundmann M."/>
            <person name="Rupp O."/>
            <person name="Lauersen K.J."/>
            <person name="Blifernez-Klassen O."/>
            <person name="Kalinowski J."/>
            <person name="Goesmann A."/>
            <person name="Mussgnug J.H."/>
            <person name="Kruse O."/>
        </authorList>
    </citation>
    <scope>NUCLEOTIDE SEQUENCE [LARGE SCALE GENOMIC DNA]</scope>
    <source>
        <strain evidence="1 2">SAG 48.87</strain>
    </source>
</reference>
<dbReference type="RefSeq" id="XP_013895174.1">
    <property type="nucleotide sequence ID" value="XM_014039720.1"/>
</dbReference>
<sequence length="195" mass="20221">MHASDLSTLPAASLAQPELLPRPGQPRRAPLISAARLAPRAPATPCSNCPSLSSLSARLSFAPACAYLAACLATCRLMGRLANLSSLTLRCPDKRPALLAPLRQLASLTALTFEGAADPASGAWLPGGLRRLSIGAGGPRGLPAVGHAWLKAVLACTGLESLRLNVMRGRDLRLNTGPLGVPPFAEDAFYEAIGK</sequence>
<proteinExistence type="predicted"/>
<protein>
    <submittedName>
        <fullName evidence="1">Uncharacterized protein</fullName>
    </submittedName>
</protein>
<organism evidence="1 2">
    <name type="scientific">Monoraphidium neglectum</name>
    <dbReference type="NCBI Taxonomy" id="145388"/>
    <lineage>
        <taxon>Eukaryota</taxon>
        <taxon>Viridiplantae</taxon>
        <taxon>Chlorophyta</taxon>
        <taxon>core chlorophytes</taxon>
        <taxon>Chlorophyceae</taxon>
        <taxon>CS clade</taxon>
        <taxon>Sphaeropleales</taxon>
        <taxon>Selenastraceae</taxon>
        <taxon>Monoraphidium</taxon>
    </lineage>
</organism>
<evidence type="ECO:0000313" key="1">
    <source>
        <dbReference type="EMBL" id="KIY96154.1"/>
    </source>
</evidence>
<dbReference type="Proteomes" id="UP000054498">
    <property type="component" value="Unassembled WGS sequence"/>
</dbReference>
<dbReference type="GeneID" id="25729106"/>